<evidence type="ECO:0000256" key="1">
    <source>
        <dbReference type="ARBA" id="ARBA00008777"/>
    </source>
</evidence>
<dbReference type="InterPro" id="IPR036373">
    <property type="entry name" value="Ribosomal_bL17_sf"/>
</dbReference>
<dbReference type="PANTHER" id="PTHR14413">
    <property type="entry name" value="RIBOSOMAL PROTEIN L17"/>
    <property type="match status" value="1"/>
</dbReference>
<keyword evidence="3 4" id="KW-0687">Ribonucleoprotein</keyword>
<keyword evidence="7" id="KW-1185">Reference proteome</keyword>
<accession>A0A1P8WQ82</accession>
<feature type="compositionally biased region" description="Low complexity" evidence="5">
    <location>
        <begin position="194"/>
        <end position="203"/>
    </location>
</feature>
<dbReference type="STRING" id="1891926.Fuma_05877"/>
<dbReference type="SUPFAM" id="SSF64263">
    <property type="entry name" value="Prokaryotic ribosomal protein L17"/>
    <property type="match status" value="1"/>
</dbReference>
<evidence type="ECO:0000256" key="2">
    <source>
        <dbReference type="ARBA" id="ARBA00022980"/>
    </source>
</evidence>
<gene>
    <name evidence="4 6" type="primary">rplQ</name>
    <name evidence="6" type="ORF">Fuma_05877</name>
</gene>
<evidence type="ECO:0000256" key="5">
    <source>
        <dbReference type="SAM" id="MobiDB-lite"/>
    </source>
</evidence>
<dbReference type="InterPro" id="IPR000456">
    <property type="entry name" value="Ribosomal_bL17"/>
</dbReference>
<dbReference type="Pfam" id="PF01196">
    <property type="entry name" value="Ribosomal_L17"/>
    <property type="match status" value="1"/>
</dbReference>
<dbReference type="KEGG" id="fmr:Fuma_05877"/>
<dbReference type="EMBL" id="CP017641">
    <property type="protein sequence ID" value="APZ96209.1"/>
    <property type="molecule type" value="Genomic_DNA"/>
</dbReference>
<dbReference type="InterPro" id="IPR047859">
    <property type="entry name" value="Ribosomal_bL17_CS"/>
</dbReference>
<dbReference type="PANTHER" id="PTHR14413:SF16">
    <property type="entry name" value="LARGE RIBOSOMAL SUBUNIT PROTEIN BL17M"/>
    <property type="match status" value="1"/>
</dbReference>
<sequence>MRHRVSGRKLGRNASHRKAMFRNMAASLIKTVRIDEDDPQRPKVAGRIVTTVPKAKELRPFVEKLVTLARSAAAHESAAAEFESDAEKGTDEWKTWRSSDKWQQWSQQIAPAVALRRRAFSMLRDKDAVSILFDELAERFADRPGGYTRIVKLPNVRLGDAGAQALIEFVGERDRVKSAKRAAPVVEDEPTPVAETSEPAESEASAEKTEE</sequence>
<dbReference type="RefSeq" id="WP_077027258.1">
    <property type="nucleotide sequence ID" value="NZ_CP017641.1"/>
</dbReference>
<dbReference type="AlphaFoldDB" id="A0A1P8WQ82"/>
<dbReference type="GO" id="GO:0006412">
    <property type="term" value="P:translation"/>
    <property type="evidence" value="ECO:0007669"/>
    <property type="project" value="UniProtKB-UniRule"/>
</dbReference>
<dbReference type="PROSITE" id="PS01167">
    <property type="entry name" value="RIBOSOMAL_L17"/>
    <property type="match status" value="1"/>
</dbReference>
<evidence type="ECO:0000313" key="7">
    <source>
        <dbReference type="Proteomes" id="UP000187735"/>
    </source>
</evidence>
<dbReference type="GO" id="GO:0022625">
    <property type="term" value="C:cytosolic large ribosomal subunit"/>
    <property type="evidence" value="ECO:0007669"/>
    <property type="project" value="TreeGrafter"/>
</dbReference>
<comment type="subunit">
    <text evidence="4">Part of the 50S ribosomal subunit. Contacts protein L32.</text>
</comment>
<name>A0A1P8WQ82_9PLAN</name>
<evidence type="ECO:0000256" key="4">
    <source>
        <dbReference type="HAMAP-Rule" id="MF_01368"/>
    </source>
</evidence>
<organism evidence="6 7">
    <name type="scientific">Fuerstiella marisgermanici</name>
    <dbReference type="NCBI Taxonomy" id="1891926"/>
    <lineage>
        <taxon>Bacteria</taxon>
        <taxon>Pseudomonadati</taxon>
        <taxon>Planctomycetota</taxon>
        <taxon>Planctomycetia</taxon>
        <taxon>Planctomycetales</taxon>
        <taxon>Planctomycetaceae</taxon>
        <taxon>Fuerstiella</taxon>
    </lineage>
</organism>
<dbReference type="Gene3D" id="3.90.1030.10">
    <property type="entry name" value="Ribosomal protein L17"/>
    <property type="match status" value="1"/>
</dbReference>
<comment type="similarity">
    <text evidence="1 4">Belongs to the bacterial ribosomal protein bL17 family.</text>
</comment>
<evidence type="ECO:0000313" key="6">
    <source>
        <dbReference type="EMBL" id="APZ96209.1"/>
    </source>
</evidence>
<keyword evidence="2 4" id="KW-0689">Ribosomal protein</keyword>
<feature type="region of interest" description="Disordered" evidence="5">
    <location>
        <begin position="174"/>
        <end position="211"/>
    </location>
</feature>
<evidence type="ECO:0000256" key="3">
    <source>
        <dbReference type="ARBA" id="ARBA00023274"/>
    </source>
</evidence>
<protein>
    <recommendedName>
        <fullName evidence="4">Large ribosomal subunit protein bL17</fullName>
    </recommendedName>
</protein>
<proteinExistence type="inferred from homology"/>
<dbReference type="GO" id="GO:0003735">
    <property type="term" value="F:structural constituent of ribosome"/>
    <property type="evidence" value="ECO:0007669"/>
    <property type="project" value="InterPro"/>
</dbReference>
<dbReference type="HAMAP" id="MF_01368">
    <property type="entry name" value="Ribosomal_bL17"/>
    <property type="match status" value="1"/>
</dbReference>
<dbReference type="OrthoDB" id="9809073at2"/>
<dbReference type="Proteomes" id="UP000187735">
    <property type="component" value="Chromosome"/>
</dbReference>
<reference evidence="6 7" key="1">
    <citation type="journal article" date="2016" name="Front. Microbiol.">
        <title>Fuerstia marisgermanicae gen. nov., sp. nov., an Unusual Member of the Phylum Planctomycetes from the German Wadden Sea.</title>
        <authorList>
            <person name="Kohn T."/>
            <person name="Heuer A."/>
            <person name="Jogler M."/>
            <person name="Vollmers J."/>
            <person name="Boedeker C."/>
            <person name="Bunk B."/>
            <person name="Rast P."/>
            <person name="Borchert D."/>
            <person name="Glockner I."/>
            <person name="Freese H.M."/>
            <person name="Klenk H.P."/>
            <person name="Overmann J."/>
            <person name="Kaster A.K."/>
            <person name="Rohde M."/>
            <person name="Wiegand S."/>
            <person name="Jogler C."/>
        </authorList>
    </citation>
    <scope>NUCLEOTIDE SEQUENCE [LARGE SCALE GENOMIC DNA]</scope>
    <source>
        <strain evidence="6 7">NH11</strain>
    </source>
</reference>